<keyword evidence="1" id="KW-0812">Transmembrane</keyword>
<name>A0A0A9FEH1_ARUDO</name>
<keyword evidence="1" id="KW-0472">Membrane</keyword>
<keyword evidence="1" id="KW-1133">Transmembrane helix</keyword>
<accession>A0A0A9FEH1</accession>
<reference evidence="2" key="1">
    <citation type="submission" date="2014-09" db="EMBL/GenBank/DDBJ databases">
        <authorList>
            <person name="Magalhaes I.L.F."/>
            <person name="Oliveira U."/>
            <person name="Santos F.R."/>
            <person name="Vidigal T.H.D.A."/>
            <person name="Brescovit A.D."/>
            <person name="Santos A.J."/>
        </authorList>
    </citation>
    <scope>NUCLEOTIDE SEQUENCE</scope>
    <source>
        <tissue evidence="2">Shoot tissue taken approximately 20 cm above the soil surface</tissue>
    </source>
</reference>
<dbReference type="AlphaFoldDB" id="A0A0A9FEH1"/>
<sequence>MGRTHIHATLWFFVIFIQFEYCFLIYLPSSIFTLYQDLELFG</sequence>
<dbReference type="EMBL" id="GBRH01191263">
    <property type="protein sequence ID" value="JAE06633.1"/>
    <property type="molecule type" value="Transcribed_RNA"/>
</dbReference>
<proteinExistence type="predicted"/>
<evidence type="ECO:0000256" key="1">
    <source>
        <dbReference type="SAM" id="Phobius"/>
    </source>
</evidence>
<organism evidence="2">
    <name type="scientific">Arundo donax</name>
    <name type="common">Giant reed</name>
    <name type="synonym">Donax arundinaceus</name>
    <dbReference type="NCBI Taxonomy" id="35708"/>
    <lineage>
        <taxon>Eukaryota</taxon>
        <taxon>Viridiplantae</taxon>
        <taxon>Streptophyta</taxon>
        <taxon>Embryophyta</taxon>
        <taxon>Tracheophyta</taxon>
        <taxon>Spermatophyta</taxon>
        <taxon>Magnoliopsida</taxon>
        <taxon>Liliopsida</taxon>
        <taxon>Poales</taxon>
        <taxon>Poaceae</taxon>
        <taxon>PACMAD clade</taxon>
        <taxon>Arundinoideae</taxon>
        <taxon>Arundineae</taxon>
        <taxon>Arundo</taxon>
    </lineage>
</organism>
<feature type="transmembrane region" description="Helical" evidence="1">
    <location>
        <begin position="6"/>
        <end position="27"/>
    </location>
</feature>
<reference evidence="2" key="2">
    <citation type="journal article" date="2015" name="Data Brief">
        <title>Shoot transcriptome of the giant reed, Arundo donax.</title>
        <authorList>
            <person name="Barrero R.A."/>
            <person name="Guerrero F.D."/>
            <person name="Moolhuijzen P."/>
            <person name="Goolsby J.A."/>
            <person name="Tidwell J."/>
            <person name="Bellgard S.E."/>
            <person name="Bellgard M.I."/>
        </authorList>
    </citation>
    <scope>NUCLEOTIDE SEQUENCE</scope>
    <source>
        <tissue evidence="2">Shoot tissue taken approximately 20 cm above the soil surface</tissue>
    </source>
</reference>
<protein>
    <submittedName>
        <fullName evidence="2">Uncharacterized protein</fullName>
    </submittedName>
</protein>
<evidence type="ECO:0000313" key="2">
    <source>
        <dbReference type="EMBL" id="JAE06633.1"/>
    </source>
</evidence>